<name>A0AAE3M8U2_9BACT</name>
<dbReference type="EMBL" id="JAPDPJ010000102">
    <property type="protein sequence ID" value="MCW3789359.1"/>
    <property type="molecule type" value="Genomic_DNA"/>
</dbReference>
<sequence length="344" mass="39458">MAKKHHLDTTNISNVIDQYKQVYNINVEEGKSSGNLWKQYKIANNGSTGTLDIYKDKKGLYSYKANNESASKLWEFIYENTFIEEMGVKKYSFTNCSSENFEDILDFLGNENKIDEINTADSSVAKRVKIISPSKDEITLTRYNNGRLLFQGRAFAAARDFYSAATLVLNLENKREEYLGLFENKNDDILDSDFEKVLPDAHDKMSEAMLNVLSSSIILINGKQKLSDYCCYVMSACRVLEGVLKLKFRERRLTINNKRGFKDCFEPGSGTNHRMTLDTATNYIKDGKEQTILTKLYNFLRVHRNPCAHFDIIDEESNLLTYEEAVEITNEAIGLINETYKIMP</sequence>
<evidence type="ECO:0000259" key="2">
    <source>
        <dbReference type="Pfam" id="PF19034"/>
    </source>
</evidence>
<accession>A0AAE3M8U2</accession>
<evidence type="ECO:0000313" key="4">
    <source>
        <dbReference type="Proteomes" id="UP001209229"/>
    </source>
</evidence>
<proteinExistence type="predicted"/>
<evidence type="ECO:0000313" key="3">
    <source>
        <dbReference type="EMBL" id="MCW3789359.1"/>
    </source>
</evidence>
<dbReference type="RefSeq" id="WP_301192914.1">
    <property type="nucleotide sequence ID" value="NZ_JAPDPJ010000102.1"/>
</dbReference>
<dbReference type="InterPro" id="IPR031845">
    <property type="entry name" value="RnlA_toxin_NRD"/>
</dbReference>
<dbReference type="Gene3D" id="3.30.160.690">
    <property type="entry name" value="Bacterial toxin RNase RnlA/LsoA, N repeated domain"/>
    <property type="match status" value="1"/>
</dbReference>
<organism evidence="3 4">
    <name type="scientific">Plebeiibacterium sediminum</name>
    <dbReference type="NCBI Taxonomy" id="2992112"/>
    <lineage>
        <taxon>Bacteria</taxon>
        <taxon>Pseudomonadati</taxon>
        <taxon>Bacteroidota</taxon>
        <taxon>Bacteroidia</taxon>
        <taxon>Marinilabiliales</taxon>
        <taxon>Marinilabiliaceae</taxon>
        <taxon>Plebeiibacterium</taxon>
    </lineage>
</organism>
<dbReference type="GO" id="GO:0004521">
    <property type="term" value="F:RNA endonuclease activity"/>
    <property type="evidence" value="ECO:0007669"/>
    <property type="project" value="InterPro"/>
</dbReference>
<feature type="domain" description="Bacterial toxin RNase RnlA/LsoA N-terminal repeated" evidence="1">
    <location>
        <begin position="90"/>
        <end position="167"/>
    </location>
</feature>
<feature type="domain" description="Bacterial toxin RNase RnlA/LsoA DBD" evidence="2">
    <location>
        <begin position="188"/>
        <end position="311"/>
    </location>
</feature>
<reference evidence="3" key="1">
    <citation type="submission" date="2022-10" db="EMBL/GenBank/DDBJ databases">
        <authorList>
            <person name="Yu W.X."/>
        </authorList>
    </citation>
    <scope>NUCLEOTIDE SEQUENCE</scope>
    <source>
        <strain evidence="3">AAT</strain>
    </source>
</reference>
<evidence type="ECO:0000259" key="1">
    <source>
        <dbReference type="Pfam" id="PF15935"/>
    </source>
</evidence>
<comment type="caution">
    <text evidence="3">The sequence shown here is derived from an EMBL/GenBank/DDBJ whole genome shotgun (WGS) entry which is preliminary data.</text>
</comment>
<dbReference type="Pfam" id="PF15935">
    <property type="entry name" value="RnlA_toxin"/>
    <property type="match status" value="1"/>
</dbReference>
<keyword evidence="4" id="KW-1185">Reference proteome</keyword>
<gene>
    <name evidence="3" type="ORF">OM075_23050</name>
</gene>
<dbReference type="Proteomes" id="UP001209229">
    <property type="component" value="Unassembled WGS sequence"/>
</dbReference>
<dbReference type="Pfam" id="PF19034">
    <property type="entry name" value="RnlA-toxin_DBD"/>
    <property type="match status" value="1"/>
</dbReference>
<dbReference type="InterPro" id="IPR043994">
    <property type="entry name" value="RnlA/LsoA-toxin_DBD"/>
</dbReference>
<dbReference type="Gene3D" id="6.10.250.2650">
    <property type="match status" value="1"/>
</dbReference>
<dbReference type="AlphaFoldDB" id="A0AAE3M8U2"/>
<protein>
    <submittedName>
        <fullName evidence="3">Type II toxin-antitoxin system RnlA family toxin</fullName>
    </submittedName>
</protein>